<sequence length="88" mass="9852">VQTSIKEAVIKLHDLGFVHGDLRGPNILVQKDFAAEAPAVLLLDFDWPGKEGEAFYPRKMNKSLVWAEGVKVTGPITKAHDLYMLRHL</sequence>
<reference evidence="2" key="1">
    <citation type="journal article" date="2019" name="Environ. Microbiol.">
        <title>Fungal ecological strategies reflected in gene transcription - a case study of two litter decomposers.</title>
        <authorList>
            <person name="Barbi F."/>
            <person name="Kohler A."/>
            <person name="Barry K."/>
            <person name="Baskaran P."/>
            <person name="Daum C."/>
            <person name="Fauchery L."/>
            <person name="Ihrmark K."/>
            <person name="Kuo A."/>
            <person name="LaButti K."/>
            <person name="Lipzen A."/>
            <person name="Morin E."/>
            <person name="Grigoriev I.V."/>
            <person name="Henrissat B."/>
            <person name="Lindahl B."/>
            <person name="Martin F."/>
        </authorList>
    </citation>
    <scope>NUCLEOTIDE SEQUENCE</scope>
    <source>
        <strain evidence="2">JB14</strain>
    </source>
</reference>
<evidence type="ECO:0000259" key="1">
    <source>
        <dbReference type="PROSITE" id="PS50011"/>
    </source>
</evidence>
<dbReference type="Gene3D" id="1.10.510.10">
    <property type="entry name" value="Transferase(Phosphotransferase) domain 1"/>
    <property type="match status" value="1"/>
</dbReference>
<keyword evidence="3" id="KW-1185">Reference proteome</keyword>
<dbReference type="SUPFAM" id="SSF56112">
    <property type="entry name" value="Protein kinase-like (PK-like)"/>
    <property type="match status" value="1"/>
</dbReference>
<dbReference type="GO" id="GO:0004672">
    <property type="term" value="F:protein kinase activity"/>
    <property type="evidence" value="ECO:0007669"/>
    <property type="project" value="InterPro"/>
</dbReference>
<evidence type="ECO:0000313" key="2">
    <source>
        <dbReference type="EMBL" id="KAE9399796.1"/>
    </source>
</evidence>
<dbReference type="PROSITE" id="PS50011">
    <property type="entry name" value="PROTEIN_KINASE_DOM"/>
    <property type="match status" value="1"/>
</dbReference>
<accession>A0A6A4HNX3</accession>
<evidence type="ECO:0000313" key="3">
    <source>
        <dbReference type="Proteomes" id="UP000799118"/>
    </source>
</evidence>
<feature type="non-terminal residue" evidence="2">
    <location>
        <position position="88"/>
    </location>
</feature>
<dbReference type="InterPro" id="IPR000719">
    <property type="entry name" value="Prot_kinase_dom"/>
</dbReference>
<dbReference type="Proteomes" id="UP000799118">
    <property type="component" value="Unassembled WGS sequence"/>
</dbReference>
<name>A0A6A4HNX3_9AGAR</name>
<feature type="domain" description="Protein kinase" evidence="1">
    <location>
        <begin position="1"/>
        <end position="88"/>
    </location>
</feature>
<dbReference type="InterPro" id="IPR011009">
    <property type="entry name" value="Kinase-like_dom_sf"/>
</dbReference>
<dbReference type="AlphaFoldDB" id="A0A6A4HNX3"/>
<proteinExistence type="predicted"/>
<feature type="non-terminal residue" evidence="2">
    <location>
        <position position="1"/>
    </location>
</feature>
<gene>
    <name evidence="2" type="ORF">BT96DRAFT_769871</name>
</gene>
<dbReference type="OrthoDB" id="4062651at2759"/>
<dbReference type="GO" id="GO:0005524">
    <property type="term" value="F:ATP binding"/>
    <property type="evidence" value="ECO:0007669"/>
    <property type="project" value="InterPro"/>
</dbReference>
<protein>
    <recommendedName>
        <fullName evidence="1">Protein kinase domain-containing protein</fullName>
    </recommendedName>
</protein>
<dbReference type="Pfam" id="PF06293">
    <property type="entry name" value="Kdo"/>
    <property type="match status" value="1"/>
</dbReference>
<dbReference type="EMBL" id="ML769464">
    <property type="protein sequence ID" value="KAE9399796.1"/>
    <property type="molecule type" value="Genomic_DNA"/>
</dbReference>
<organism evidence="2 3">
    <name type="scientific">Gymnopus androsaceus JB14</name>
    <dbReference type="NCBI Taxonomy" id="1447944"/>
    <lineage>
        <taxon>Eukaryota</taxon>
        <taxon>Fungi</taxon>
        <taxon>Dikarya</taxon>
        <taxon>Basidiomycota</taxon>
        <taxon>Agaricomycotina</taxon>
        <taxon>Agaricomycetes</taxon>
        <taxon>Agaricomycetidae</taxon>
        <taxon>Agaricales</taxon>
        <taxon>Marasmiineae</taxon>
        <taxon>Omphalotaceae</taxon>
        <taxon>Gymnopus</taxon>
    </lineage>
</organism>